<evidence type="ECO:0000256" key="2">
    <source>
        <dbReference type="ARBA" id="ARBA00022840"/>
    </source>
</evidence>
<comment type="caution">
    <text evidence="4">The sequence shown here is derived from an EMBL/GenBank/DDBJ whole genome shotgun (WGS) entry which is preliminary data.</text>
</comment>
<reference evidence="4 5" key="1">
    <citation type="journal article" date="2024" name="G3 (Bethesda)">
        <title>Genome assembly of Hibiscus sabdariffa L. provides insights into metabolisms of medicinal natural products.</title>
        <authorList>
            <person name="Kim T."/>
        </authorList>
    </citation>
    <scope>NUCLEOTIDE SEQUENCE [LARGE SCALE GENOMIC DNA]</scope>
    <source>
        <strain evidence="4">TK-2024</strain>
        <tissue evidence="4">Old leaves</tissue>
    </source>
</reference>
<sequence length="217" mass="25598">MDMKRTPNIFLNGNNKQVSTAKKLFLSFTLDITLVIQEFDGLNDNILYKVAQLYFELTIPLDTKRIRLTMPKKQDNISFSLEYSEQIVDIFNGIQVKWKFMSKNYPPKNALPPDPCNPVLLSGEARCFKLSFHKKHKEMILNSYMQHILAKAKEMMEKNKTLRLFTLKSDTICGRREDMWQSLNLNHPSTFQTMAMDSDLKKKIIEDLDRFMRRKEY</sequence>
<evidence type="ECO:0000313" key="4">
    <source>
        <dbReference type="EMBL" id="KAK9033162.1"/>
    </source>
</evidence>
<evidence type="ECO:0000313" key="5">
    <source>
        <dbReference type="Proteomes" id="UP001396334"/>
    </source>
</evidence>
<evidence type="ECO:0000256" key="1">
    <source>
        <dbReference type="ARBA" id="ARBA00022801"/>
    </source>
</evidence>
<dbReference type="PANTHER" id="PTHR23070">
    <property type="entry name" value="BCS1 AAA-TYPE ATPASE"/>
    <property type="match status" value="1"/>
</dbReference>
<organism evidence="4 5">
    <name type="scientific">Hibiscus sabdariffa</name>
    <name type="common">roselle</name>
    <dbReference type="NCBI Taxonomy" id="183260"/>
    <lineage>
        <taxon>Eukaryota</taxon>
        <taxon>Viridiplantae</taxon>
        <taxon>Streptophyta</taxon>
        <taxon>Embryophyta</taxon>
        <taxon>Tracheophyta</taxon>
        <taxon>Spermatophyta</taxon>
        <taxon>Magnoliopsida</taxon>
        <taxon>eudicotyledons</taxon>
        <taxon>Gunneridae</taxon>
        <taxon>Pentapetalae</taxon>
        <taxon>rosids</taxon>
        <taxon>malvids</taxon>
        <taxon>Malvales</taxon>
        <taxon>Malvaceae</taxon>
        <taxon>Malvoideae</taxon>
        <taxon>Hibiscus</taxon>
    </lineage>
</organism>
<keyword evidence="2" id="KW-0547">Nucleotide-binding</keyword>
<dbReference type="Proteomes" id="UP001396334">
    <property type="component" value="Unassembled WGS sequence"/>
</dbReference>
<gene>
    <name evidence="4" type="ORF">V6N11_018199</name>
</gene>
<dbReference type="EMBL" id="JBBPBN010000008">
    <property type="protein sequence ID" value="KAK9033162.1"/>
    <property type="molecule type" value="Genomic_DNA"/>
</dbReference>
<accession>A0ABR2T6N8</accession>
<proteinExistence type="predicted"/>
<feature type="domain" description="AAA-type ATPase N-terminal" evidence="3">
    <location>
        <begin position="19"/>
        <end position="101"/>
    </location>
</feature>
<dbReference type="InterPro" id="IPR050747">
    <property type="entry name" value="Mitochondrial_chaperone_BCS1"/>
</dbReference>
<protein>
    <recommendedName>
        <fullName evidence="3">AAA-type ATPase N-terminal domain-containing protein</fullName>
    </recommendedName>
</protein>
<keyword evidence="5" id="KW-1185">Reference proteome</keyword>
<keyword evidence="2" id="KW-0067">ATP-binding</keyword>
<evidence type="ECO:0000259" key="3">
    <source>
        <dbReference type="Pfam" id="PF14363"/>
    </source>
</evidence>
<dbReference type="InterPro" id="IPR025753">
    <property type="entry name" value="AAA_N_dom"/>
</dbReference>
<name>A0ABR2T6N8_9ROSI</name>
<keyword evidence="1" id="KW-0378">Hydrolase</keyword>
<dbReference type="Pfam" id="PF14363">
    <property type="entry name" value="AAA_assoc"/>
    <property type="match status" value="1"/>
</dbReference>